<dbReference type="STRING" id="320778.ABT57_23630"/>
<protein>
    <recommendedName>
        <fullName evidence="4">Oxidoreductase molybdopterin-binding domain-containing protein</fullName>
    </recommendedName>
</protein>
<dbReference type="EMBL" id="LDOU01000034">
    <property type="protein sequence ID" value="KLV04560.1"/>
    <property type="molecule type" value="Genomic_DNA"/>
</dbReference>
<feature type="chain" id="PRO_5005252187" description="Oxidoreductase molybdopterin-binding domain-containing protein" evidence="1">
    <location>
        <begin position="20"/>
        <end position="165"/>
    </location>
</feature>
<dbReference type="RefSeq" id="WP_047887705.1">
    <property type="nucleotide sequence ID" value="NZ_CP071326.1"/>
</dbReference>
<evidence type="ECO:0000313" key="2">
    <source>
        <dbReference type="EMBL" id="KLV04560.1"/>
    </source>
</evidence>
<dbReference type="Proteomes" id="UP000035909">
    <property type="component" value="Unassembled WGS sequence"/>
</dbReference>
<evidence type="ECO:0008006" key="4">
    <source>
        <dbReference type="Google" id="ProtNLM"/>
    </source>
</evidence>
<comment type="caution">
    <text evidence="2">The sequence shown here is derived from an EMBL/GenBank/DDBJ whole genome shotgun (WGS) entry which is preliminary data.</text>
</comment>
<dbReference type="Gene3D" id="3.90.420.10">
    <property type="entry name" value="Oxidoreductase, molybdopterin-binding domain"/>
    <property type="match status" value="1"/>
</dbReference>
<reference evidence="2 3" key="1">
    <citation type="submission" date="2015-05" db="EMBL/GenBank/DDBJ databases">
        <title>Photobacterium galathea sp. nov.</title>
        <authorList>
            <person name="Machado H."/>
            <person name="Gram L."/>
        </authorList>
    </citation>
    <scope>NUCLEOTIDE SEQUENCE [LARGE SCALE GENOMIC DNA]</scope>
    <source>
        <strain evidence="2 3">DSM 22954</strain>
    </source>
</reference>
<accession>A0A0J1GY11</accession>
<gene>
    <name evidence="2" type="ORF">ABT57_23630</name>
</gene>
<dbReference type="AlphaFoldDB" id="A0A0J1GY11"/>
<dbReference type="PATRIC" id="fig|320778.3.peg.5053"/>
<proteinExistence type="predicted"/>
<evidence type="ECO:0000313" key="3">
    <source>
        <dbReference type="Proteomes" id="UP000035909"/>
    </source>
</evidence>
<name>A0A0J1GY11_9GAMM</name>
<feature type="signal peptide" evidence="1">
    <location>
        <begin position="1"/>
        <end position="19"/>
    </location>
</feature>
<organism evidence="2 3">
    <name type="scientific">Photobacterium ganghwense</name>
    <dbReference type="NCBI Taxonomy" id="320778"/>
    <lineage>
        <taxon>Bacteria</taxon>
        <taxon>Pseudomonadati</taxon>
        <taxon>Pseudomonadota</taxon>
        <taxon>Gammaproteobacteria</taxon>
        <taxon>Vibrionales</taxon>
        <taxon>Vibrionaceae</taxon>
        <taxon>Photobacterium</taxon>
    </lineage>
</organism>
<evidence type="ECO:0000256" key="1">
    <source>
        <dbReference type="SAM" id="SignalP"/>
    </source>
</evidence>
<keyword evidence="1" id="KW-0732">Signal</keyword>
<dbReference type="InterPro" id="IPR036374">
    <property type="entry name" value="OxRdtase_Mopterin-bd_sf"/>
</dbReference>
<keyword evidence="3" id="KW-1185">Reference proteome</keyword>
<dbReference type="SUPFAM" id="SSF56524">
    <property type="entry name" value="Oxidoreductase molybdopterin-binding domain"/>
    <property type="match status" value="1"/>
</dbReference>
<sequence length="165" mass="18934">MNRFFILFLISLSSFVSNASVFPTPKMDVILSVSGAIHHTNLNRAAQFDREMLEQFPQTQVVTLTPWTDTLHRYDGVLLTDLLDQLQAEGHRVVAKGLNGYQAELNMEVLGKYPVIIAIKTDGEYMRVRDKGPLWLILPLSDYPELDTTLFHEDMVWQLHELVVY</sequence>